<accession>A0A210QHA3</accession>
<evidence type="ECO:0000313" key="4">
    <source>
        <dbReference type="Proteomes" id="UP000242188"/>
    </source>
</evidence>
<feature type="compositionally biased region" description="Low complexity" evidence="1">
    <location>
        <begin position="278"/>
        <end position="301"/>
    </location>
</feature>
<feature type="region of interest" description="Disordered" evidence="1">
    <location>
        <begin position="267"/>
        <end position="301"/>
    </location>
</feature>
<reference evidence="3 4" key="1">
    <citation type="journal article" date="2017" name="Nat. Ecol. Evol.">
        <title>Scallop genome provides insights into evolution of bilaterian karyotype and development.</title>
        <authorList>
            <person name="Wang S."/>
            <person name="Zhang J."/>
            <person name="Jiao W."/>
            <person name="Li J."/>
            <person name="Xun X."/>
            <person name="Sun Y."/>
            <person name="Guo X."/>
            <person name="Huan P."/>
            <person name="Dong B."/>
            <person name="Zhang L."/>
            <person name="Hu X."/>
            <person name="Sun X."/>
            <person name="Wang J."/>
            <person name="Zhao C."/>
            <person name="Wang Y."/>
            <person name="Wang D."/>
            <person name="Huang X."/>
            <person name="Wang R."/>
            <person name="Lv J."/>
            <person name="Li Y."/>
            <person name="Zhang Z."/>
            <person name="Liu B."/>
            <person name="Lu W."/>
            <person name="Hui Y."/>
            <person name="Liang J."/>
            <person name="Zhou Z."/>
            <person name="Hou R."/>
            <person name="Li X."/>
            <person name="Liu Y."/>
            <person name="Li H."/>
            <person name="Ning X."/>
            <person name="Lin Y."/>
            <person name="Zhao L."/>
            <person name="Xing Q."/>
            <person name="Dou J."/>
            <person name="Li Y."/>
            <person name="Mao J."/>
            <person name="Guo H."/>
            <person name="Dou H."/>
            <person name="Li T."/>
            <person name="Mu C."/>
            <person name="Jiang W."/>
            <person name="Fu Q."/>
            <person name="Fu X."/>
            <person name="Miao Y."/>
            <person name="Liu J."/>
            <person name="Yu Q."/>
            <person name="Li R."/>
            <person name="Liao H."/>
            <person name="Li X."/>
            <person name="Kong Y."/>
            <person name="Jiang Z."/>
            <person name="Chourrout D."/>
            <person name="Li R."/>
            <person name="Bao Z."/>
        </authorList>
    </citation>
    <scope>NUCLEOTIDE SEQUENCE [LARGE SCALE GENOMIC DNA]</scope>
    <source>
        <strain evidence="3 4">PY_sf001</strain>
    </source>
</reference>
<dbReference type="SUPFAM" id="SSF53300">
    <property type="entry name" value="vWA-like"/>
    <property type="match status" value="1"/>
</dbReference>
<keyword evidence="4" id="KW-1185">Reference proteome</keyword>
<evidence type="ECO:0000256" key="1">
    <source>
        <dbReference type="SAM" id="MobiDB-lite"/>
    </source>
</evidence>
<feature type="region of interest" description="Disordered" evidence="1">
    <location>
        <begin position="364"/>
        <end position="411"/>
    </location>
</feature>
<protein>
    <recommendedName>
        <fullName evidence="2">VWFA domain-containing protein</fullName>
    </recommendedName>
</protein>
<comment type="caution">
    <text evidence="3">The sequence shown here is derived from an EMBL/GenBank/DDBJ whole genome shotgun (WGS) entry which is preliminary data.</text>
</comment>
<dbReference type="Gene3D" id="3.40.50.410">
    <property type="entry name" value="von Willebrand factor, type A domain"/>
    <property type="match status" value="1"/>
</dbReference>
<gene>
    <name evidence="3" type="ORF">KP79_PYT07928</name>
</gene>
<dbReference type="Pfam" id="PF00092">
    <property type="entry name" value="VWA"/>
    <property type="match status" value="1"/>
</dbReference>
<feature type="compositionally biased region" description="Polar residues" evidence="1">
    <location>
        <begin position="364"/>
        <end position="373"/>
    </location>
</feature>
<name>A0A210QHA3_MIZYE</name>
<dbReference type="OrthoDB" id="6089956at2759"/>
<dbReference type="Proteomes" id="UP000242188">
    <property type="component" value="Unassembled WGS sequence"/>
</dbReference>
<feature type="domain" description="VWFA" evidence="2">
    <location>
        <begin position="1"/>
        <end position="174"/>
    </location>
</feature>
<dbReference type="InterPro" id="IPR050525">
    <property type="entry name" value="ECM_Assembly_Org"/>
</dbReference>
<dbReference type="InterPro" id="IPR036465">
    <property type="entry name" value="vWFA_dom_sf"/>
</dbReference>
<dbReference type="PROSITE" id="PS50234">
    <property type="entry name" value="VWFA"/>
    <property type="match status" value="1"/>
</dbReference>
<organism evidence="3 4">
    <name type="scientific">Mizuhopecten yessoensis</name>
    <name type="common">Japanese scallop</name>
    <name type="synonym">Patinopecten yessoensis</name>
    <dbReference type="NCBI Taxonomy" id="6573"/>
    <lineage>
        <taxon>Eukaryota</taxon>
        <taxon>Metazoa</taxon>
        <taxon>Spiralia</taxon>
        <taxon>Lophotrochozoa</taxon>
        <taxon>Mollusca</taxon>
        <taxon>Bivalvia</taxon>
        <taxon>Autobranchia</taxon>
        <taxon>Pteriomorphia</taxon>
        <taxon>Pectinida</taxon>
        <taxon>Pectinoidea</taxon>
        <taxon>Pectinidae</taxon>
        <taxon>Mizuhopecten</taxon>
    </lineage>
</organism>
<feature type="compositionally biased region" description="Basic and acidic residues" evidence="1">
    <location>
        <begin position="378"/>
        <end position="389"/>
    </location>
</feature>
<dbReference type="AlphaFoldDB" id="A0A210QHA3"/>
<sequence>MVFVLNGNTSISTENFQKQKEFVREVITNHSSPPGAVHVGIIVCSDSNITEIDFKISKKEILTSLESIKKPEPNPSENKKSDCIASLREAYSNRERHNTSRTALFVIGEEGRWNKEDTKLLKVETEEEGISLLIVGVGIQSFSVLNAIQAIVSDNRKFYVLSSYRGLKRLSAELTTGPCLPMSLEVSESVTPQPIIPVPLPSLTFNSKCRELSDGRSYIREIPFLGWQRLTCPESTRIDTNDCKCRIPTESVTRIPEVMSTDTIEISTPLPVPTSRISTTSTSLAVTTSQPTTSQSPPDQSVTVRTAITTKQAIITPITSSNLQGSIVVDRKGKVTPAHDLTTPSNQSNLEPKTKPNQIYVDSVTQPQQQTELISPRETSEKEMAKTTERPQSTSFVNPATPGTSTSGSDIDLIDLGKYLKNQPSTMTTKPSLSK</sequence>
<feature type="compositionally biased region" description="Polar residues" evidence="1">
    <location>
        <begin position="390"/>
        <end position="409"/>
    </location>
</feature>
<dbReference type="EMBL" id="NEDP02003676">
    <property type="protein sequence ID" value="OWF48122.1"/>
    <property type="molecule type" value="Genomic_DNA"/>
</dbReference>
<evidence type="ECO:0000313" key="3">
    <source>
        <dbReference type="EMBL" id="OWF48122.1"/>
    </source>
</evidence>
<dbReference type="PANTHER" id="PTHR24020">
    <property type="entry name" value="COLLAGEN ALPHA"/>
    <property type="match status" value="1"/>
</dbReference>
<dbReference type="InterPro" id="IPR002035">
    <property type="entry name" value="VWF_A"/>
</dbReference>
<evidence type="ECO:0000259" key="2">
    <source>
        <dbReference type="PROSITE" id="PS50234"/>
    </source>
</evidence>
<proteinExistence type="predicted"/>